<evidence type="ECO:0000256" key="9">
    <source>
        <dbReference type="RuleBase" id="RU369079"/>
    </source>
</evidence>
<comment type="subcellular location">
    <subcellularLocation>
        <location evidence="1 9">Cell inner membrane</location>
        <topology evidence="1 9">Multi-pass membrane protein</topology>
    </subcellularLocation>
</comment>
<feature type="transmembrane region" description="Helical" evidence="9">
    <location>
        <begin position="56"/>
        <end position="75"/>
    </location>
</feature>
<dbReference type="EMBL" id="FOVR01000002">
    <property type="protein sequence ID" value="SFN89793.1"/>
    <property type="molecule type" value="Genomic_DNA"/>
</dbReference>
<evidence type="ECO:0000256" key="3">
    <source>
        <dbReference type="ARBA" id="ARBA00022475"/>
    </source>
</evidence>
<feature type="domain" description="Tripartite ATP-independent periplasmic transporters DctQ component" evidence="10">
    <location>
        <begin position="36"/>
        <end position="160"/>
    </location>
</feature>
<dbReference type="STRING" id="655353.SAMN04488056_102331"/>
<dbReference type="InterPro" id="IPR007387">
    <property type="entry name" value="TRAP_DctQ"/>
</dbReference>
<keyword evidence="6 9" id="KW-1133">Transmembrane helix</keyword>
<feature type="transmembrane region" description="Helical" evidence="9">
    <location>
        <begin position="21"/>
        <end position="44"/>
    </location>
</feature>
<dbReference type="GO" id="GO:0015740">
    <property type="term" value="P:C4-dicarboxylate transport"/>
    <property type="evidence" value="ECO:0007669"/>
    <property type="project" value="TreeGrafter"/>
</dbReference>
<dbReference type="Proteomes" id="UP000199236">
    <property type="component" value="Unassembled WGS sequence"/>
</dbReference>
<keyword evidence="7 9" id="KW-0472">Membrane</keyword>
<dbReference type="PANTHER" id="PTHR35011:SF2">
    <property type="entry name" value="2,3-DIKETO-L-GULONATE TRAP TRANSPORTER SMALL PERMEASE PROTEIN YIAM"/>
    <property type="match status" value="1"/>
</dbReference>
<protein>
    <recommendedName>
        <fullName evidence="9">TRAP transporter small permease protein</fullName>
    </recommendedName>
</protein>
<evidence type="ECO:0000256" key="1">
    <source>
        <dbReference type="ARBA" id="ARBA00004429"/>
    </source>
</evidence>
<organism evidence="11 12">
    <name type="scientific">Cohaesibacter marisflavi</name>
    <dbReference type="NCBI Taxonomy" id="655353"/>
    <lineage>
        <taxon>Bacteria</taxon>
        <taxon>Pseudomonadati</taxon>
        <taxon>Pseudomonadota</taxon>
        <taxon>Alphaproteobacteria</taxon>
        <taxon>Hyphomicrobiales</taxon>
        <taxon>Cohaesibacteraceae</taxon>
    </lineage>
</organism>
<keyword evidence="2 9" id="KW-0813">Transport</keyword>
<name>A0A1I5CS71_9HYPH</name>
<dbReference type="Pfam" id="PF04290">
    <property type="entry name" value="DctQ"/>
    <property type="match status" value="1"/>
</dbReference>
<proteinExistence type="inferred from homology"/>
<keyword evidence="12" id="KW-1185">Reference proteome</keyword>
<dbReference type="InterPro" id="IPR055348">
    <property type="entry name" value="DctQ"/>
</dbReference>
<dbReference type="PANTHER" id="PTHR35011">
    <property type="entry name" value="2,3-DIKETO-L-GULONATE TRAP TRANSPORTER SMALL PERMEASE PROTEIN YIAM"/>
    <property type="match status" value="1"/>
</dbReference>
<accession>A0A1I5CS71</accession>
<keyword evidence="3" id="KW-1003">Cell membrane</keyword>
<feature type="transmembrane region" description="Helical" evidence="9">
    <location>
        <begin position="96"/>
        <end position="116"/>
    </location>
</feature>
<comment type="subunit">
    <text evidence="9">The complex comprises the extracytoplasmic solute receptor protein and the two transmembrane proteins.</text>
</comment>
<reference evidence="11 12" key="1">
    <citation type="submission" date="2016-10" db="EMBL/GenBank/DDBJ databases">
        <authorList>
            <person name="de Groot N.N."/>
        </authorList>
    </citation>
    <scope>NUCLEOTIDE SEQUENCE [LARGE SCALE GENOMIC DNA]</scope>
    <source>
        <strain evidence="11 12">CGMCC 1.9157</strain>
    </source>
</reference>
<evidence type="ECO:0000256" key="4">
    <source>
        <dbReference type="ARBA" id="ARBA00022519"/>
    </source>
</evidence>
<dbReference type="GO" id="GO:0005886">
    <property type="term" value="C:plasma membrane"/>
    <property type="evidence" value="ECO:0007669"/>
    <property type="project" value="UniProtKB-SubCell"/>
</dbReference>
<dbReference type="GO" id="GO:0022857">
    <property type="term" value="F:transmembrane transporter activity"/>
    <property type="evidence" value="ECO:0007669"/>
    <property type="project" value="UniProtKB-UniRule"/>
</dbReference>
<evidence type="ECO:0000256" key="6">
    <source>
        <dbReference type="ARBA" id="ARBA00022989"/>
    </source>
</evidence>
<gene>
    <name evidence="11" type="ORF">SAMN04488056_102331</name>
</gene>
<keyword evidence="5 9" id="KW-0812">Transmembrane</keyword>
<dbReference type="RefSeq" id="WP_210186662.1">
    <property type="nucleotide sequence ID" value="NZ_FOVR01000002.1"/>
</dbReference>
<evidence type="ECO:0000313" key="11">
    <source>
        <dbReference type="EMBL" id="SFN89793.1"/>
    </source>
</evidence>
<feature type="transmembrane region" description="Helical" evidence="9">
    <location>
        <begin position="136"/>
        <end position="157"/>
    </location>
</feature>
<comment type="similarity">
    <text evidence="8 9">Belongs to the TRAP transporter small permease family.</text>
</comment>
<evidence type="ECO:0000256" key="8">
    <source>
        <dbReference type="ARBA" id="ARBA00038436"/>
    </source>
</evidence>
<sequence length="168" mass="19607">MANILSKDMLLATGRLLKKAADAIGVLLFLFAFGGFIVQIFYRYVMNAPLLWTEEITMIAFIWTVFWAAAFMTPVQSHVSFDVVYDVVNPRTRRMFSIISMLALFISFVLLVPATWDYLQFLTRKKSSVLRLPMYWIYGCYMLFILGFIVQAAYRLYGLLSQKWEKYI</sequence>
<evidence type="ECO:0000313" key="12">
    <source>
        <dbReference type="Proteomes" id="UP000199236"/>
    </source>
</evidence>
<evidence type="ECO:0000256" key="7">
    <source>
        <dbReference type="ARBA" id="ARBA00023136"/>
    </source>
</evidence>
<comment type="function">
    <text evidence="9">Part of the tripartite ATP-independent periplasmic (TRAP) transport system.</text>
</comment>
<dbReference type="AlphaFoldDB" id="A0A1I5CS71"/>
<evidence type="ECO:0000256" key="2">
    <source>
        <dbReference type="ARBA" id="ARBA00022448"/>
    </source>
</evidence>
<evidence type="ECO:0000259" key="10">
    <source>
        <dbReference type="Pfam" id="PF04290"/>
    </source>
</evidence>
<keyword evidence="4 9" id="KW-0997">Cell inner membrane</keyword>
<evidence type="ECO:0000256" key="5">
    <source>
        <dbReference type="ARBA" id="ARBA00022692"/>
    </source>
</evidence>